<dbReference type="AlphaFoldDB" id="A0A0N4Z1W6"/>
<sequence>MATSEKYVPYYLAVFGKSEDNDMSNSNNRVSTFDETLKENSNDLSRLGKRTILPTPKNIEDTNYTRKMVPSLLSLNIKKPKCISSGLGVSNKKDFYINKNKSSKKEQFPMSNKKSIKSLHNHHNKDRRRHNFVDKTMEWENNKRRPILSQSLQINNGEYFNNALFYNQNNEKEDSMIYQQSNFRNLNNHMKIITNHLTHSPQPEQQTLRSQKQNVPNDKKVSRKCFRNDKYGDGKQNIKFQRYNKNGISSNSIVKKHSISKLEILNKPTSLRKPLLPSPSLNNQ</sequence>
<name>A0A0N4Z1W6_PARTI</name>
<feature type="region of interest" description="Disordered" evidence="1">
    <location>
        <begin position="199"/>
        <end position="236"/>
    </location>
</feature>
<feature type="compositionally biased region" description="Polar residues" evidence="1">
    <location>
        <begin position="199"/>
        <end position="216"/>
    </location>
</feature>
<keyword evidence="2" id="KW-1185">Reference proteome</keyword>
<evidence type="ECO:0000313" key="3">
    <source>
        <dbReference type="WBParaSite" id="PTRK_0000086200.1"/>
    </source>
</evidence>
<dbReference type="WBParaSite" id="PTRK_0000086200.1">
    <property type="protein sequence ID" value="PTRK_0000086200.1"/>
    <property type="gene ID" value="PTRK_0000086200"/>
</dbReference>
<evidence type="ECO:0000256" key="1">
    <source>
        <dbReference type="SAM" id="MobiDB-lite"/>
    </source>
</evidence>
<proteinExistence type="predicted"/>
<accession>A0A0N4Z1W6</accession>
<reference evidence="3" key="1">
    <citation type="submission" date="2017-02" db="UniProtKB">
        <authorList>
            <consortium name="WormBaseParasite"/>
        </authorList>
    </citation>
    <scope>IDENTIFICATION</scope>
</reference>
<feature type="compositionally biased region" description="Basic residues" evidence="1">
    <location>
        <begin position="114"/>
        <end position="127"/>
    </location>
</feature>
<organism evidence="2 3">
    <name type="scientific">Parastrongyloides trichosuri</name>
    <name type="common">Possum-specific nematode worm</name>
    <dbReference type="NCBI Taxonomy" id="131310"/>
    <lineage>
        <taxon>Eukaryota</taxon>
        <taxon>Metazoa</taxon>
        <taxon>Ecdysozoa</taxon>
        <taxon>Nematoda</taxon>
        <taxon>Chromadorea</taxon>
        <taxon>Rhabditida</taxon>
        <taxon>Tylenchina</taxon>
        <taxon>Panagrolaimomorpha</taxon>
        <taxon>Strongyloidoidea</taxon>
        <taxon>Strongyloididae</taxon>
        <taxon>Parastrongyloides</taxon>
    </lineage>
</organism>
<evidence type="ECO:0000313" key="2">
    <source>
        <dbReference type="Proteomes" id="UP000038045"/>
    </source>
</evidence>
<protein>
    <submittedName>
        <fullName evidence="3">Uncharacterized protein</fullName>
    </submittedName>
</protein>
<dbReference type="Proteomes" id="UP000038045">
    <property type="component" value="Unplaced"/>
</dbReference>
<feature type="region of interest" description="Disordered" evidence="1">
    <location>
        <begin position="102"/>
        <end position="127"/>
    </location>
</feature>